<evidence type="ECO:0000256" key="1">
    <source>
        <dbReference type="ARBA" id="ARBA00022679"/>
    </source>
</evidence>
<evidence type="ECO:0000313" key="7">
    <source>
        <dbReference type="EMBL" id="MDA2812487.1"/>
    </source>
</evidence>
<dbReference type="PANTHER" id="PTHR43289">
    <property type="entry name" value="MITOGEN-ACTIVATED PROTEIN KINASE KINASE KINASE 20-RELATED"/>
    <property type="match status" value="1"/>
</dbReference>
<dbReference type="Gene3D" id="1.10.510.10">
    <property type="entry name" value="Transferase(Phosphotransferase) domain 1"/>
    <property type="match status" value="1"/>
</dbReference>
<feature type="region of interest" description="Disordered" evidence="5">
    <location>
        <begin position="324"/>
        <end position="343"/>
    </location>
</feature>
<keyword evidence="8" id="KW-1185">Reference proteome</keyword>
<evidence type="ECO:0000313" key="8">
    <source>
        <dbReference type="Proteomes" id="UP001527866"/>
    </source>
</evidence>
<evidence type="ECO:0000256" key="4">
    <source>
        <dbReference type="ARBA" id="ARBA00022840"/>
    </source>
</evidence>
<sequence length="626" mass="64590">MAGLGPPAPGDPARIGPYRLAGRLGQGGWGTVYGAHDASGRRVAVEVLAPAFASDPGVREVFARRAAALQGAGGVCAPEVVSADPAADPPWIATAHSPGPDLESYLRAHGPLGPDALLAFAAGTAEAVARMHAVGAVHGDLRPGRVVLTATGPRPAGTGAPRPGADSAADVAAWGALVAAAGTGRSPYGPDGAPDLEGVPASLRPMLSAAMDARPLARPEAESIYRGLVDFAIDQDIRSVPTEDLADTLRGLLSSLWADVARTAAGWPDGDWDAAAPPSASAAEAPAAMGSISAGKLAAVIAVAVLGTTGIGVGGLYTARTVAGDAPAPPPSPSPSPSPELGSAEEVVDGIVTLFEETDSYRVEEEVDEGGPEPRRSELVFRADPDVFLLIAEGEPGTQTLWLPDSGAGKQRSVYSDPALNQGLTDHYIQAQVEGSPWAERLDRDAAAAPFTELAESMEVQERTDEQVDGAEATRFTGTFTTAAPEGEAENGFSLWVAQDGRPLRLEYGADPEAPTFTLEYSGFDGDLDTWLCGTVDGVPRVDEAMLVGTSEEVSCASARAATETYLGMPDDQKAGTGYVVEDVDGWYCGLAPTASVDIRRDSEDVGYCGLDYPDLAQRADFIRLD</sequence>
<feature type="domain" description="Protein kinase" evidence="6">
    <location>
        <begin position="18"/>
        <end position="389"/>
    </location>
</feature>
<keyword evidence="3" id="KW-0418">Kinase</keyword>
<dbReference type="InterPro" id="IPR029046">
    <property type="entry name" value="LolA/LolB/LppX"/>
</dbReference>
<dbReference type="InterPro" id="IPR011009">
    <property type="entry name" value="Kinase-like_dom_sf"/>
</dbReference>
<dbReference type="PROSITE" id="PS50011">
    <property type="entry name" value="PROTEIN_KINASE_DOM"/>
    <property type="match status" value="1"/>
</dbReference>
<keyword evidence="4" id="KW-0067">ATP-binding</keyword>
<dbReference type="SUPFAM" id="SSF89392">
    <property type="entry name" value="Prokaryotic lipoproteins and lipoprotein localization factors"/>
    <property type="match status" value="1"/>
</dbReference>
<evidence type="ECO:0000256" key="5">
    <source>
        <dbReference type="SAM" id="MobiDB-lite"/>
    </source>
</evidence>
<dbReference type="Gene3D" id="2.50.20.20">
    <property type="match status" value="1"/>
</dbReference>
<accession>A0ABT4U829</accession>
<proteinExistence type="predicted"/>
<dbReference type="Gene3D" id="3.30.200.20">
    <property type="entry name" value="Phosphorylase Kinase, domain 1"/>
    <property type="match status" value="1"/>
</dbReference>
<comment type="caution">
    <text evidence="7">The sequence shown here is derived from an EMBL/GenBank/DDBJ whole genome shotgun (WGS) entry which is preliminary data.</text>
</comment>
<dbReference type="SMART" id="SM00220">
    <property type="entry name" value="S_TKc"/>
    <property type="match status" value="1"/>
</dbReference>
<dbReference type="InterPro" id="IPR000719">
    <property type="entry name" value="Prot_kinase_dom"/>
</dbReference>
<dbReference type="Proteomes" id="UP001527866">
    <property type="component" value="Unassembled WGS sequence"/>
</dbReference>
<feature type="compositionally biased region" description="Pro residues" evidence="5">
    <location>
        <begin position="327"/>
        <end position="338"/>
    </location>
</feature>
<dbReference type="PANTHER" id="PTHR43289:SF34">
    <property type="entry name" value="SERINE_THREONINE-PROTEIN KINASE YBDM-RELATED"/>
    <property type="match status" value="1"/>
</dbReference>
<name>A0ABT4U829_9ACTN</name>
<dbReference type="SUPFAM" id="SSF56112">
    <property type="entry name" value="Protein kinase-like (PK-like)"/>
    <property type="match status" value="1"/>
</dbReference>
<dbReference type="EMBL" id="JAQFWQ010000051">
    <property type="protein sequence ID" value="MDA2812487.1"/>
    <property type="molecule type" value="Genomic_DNA"/>
</dbReference>
<evidence type="ECO:0000256" key="3">
    <source>
        <dbReference type="ARBA" id="ARBA00022777"/>
    </source>
</evidence>
<gene>
    <name evidence="7" type="ORF">O4J56_17725</name>
</gene>
<organism evidence="7 8">
    <name type="scientific">Nocardiopsis endophytica</name>
    <dbReference type="NCBI Taxonomy" id="3018445"/>
    <lineage>
        <taxon>Bacteria</taxon>
        <taxon>Bacillati</taxon>
        <taxon>Actinomycetota</taxon>
        <taxon>Actinomycetes</taxon>
        <taxon>Streptosporangiales</taxon>
        <taxon>Nocardiopsidaceae</taxon>
        <taxon>Nocardiopsis</taxon>
    </lineage>
</organism>
<evidence type="ECO:0000259" key="6">
    <source>
        <dbReference type="PROSITE" id="PS50011"/>
    </source>
</evidence>
<evidence type="ECO:0000256" key="2">
    <source>
        <dbReference type="ARBA" id="ARBA00022741"/>
    </source>
</evidence>
<keyword evidence="2" id="KW-0547">Nucleotide-binding</keyword>
<protein>
    <recommendedName>
        <fullName evidence="6">Protein kinase domain-containing protein</fullName>
    </recommendedName>
</protein>
<reference evidence="7 8" key="1">
    <citation type="submission" date="2023-01" db="EMBL/GenBank/DDBJ databases">
        <title>Draft genome sequence of Nocardiopsis sp. RSe5-2 isolated from halophytes.</title>
        <authorList>
            <person name="Duangmal K."/>
            <person name="Chantavorakit T."/>
        </authorList>
    </citation>
    <scope>NUCLEOTIDE SEQUENCE [LARGE SCALE GENOMIC DNA]</scope>
    <source>
        <strain evidence="7 8">RSe5-2</strain>
    </source>
</reference>
<keyword evidence="1" id="KW-0808">Transferase</keyword>
<dbReference type="RefSeq" id="WP_270687070.1">
    <property type="nucleotide sequence ID" value="NZ_JAQFWQ010000051.1"/>
</dbReference>